<evidence type="ECO:0000256" key="1">
    <source>
        <dbReference type="ARBA" id="ARBA00022603"/>
    </source>
</evidence>
<evidence type="ECO:0000313" key="5">
    <source>
        <dbReference type="EMBL" id="SFB84432.1"/>
    </source>
</evidence>
<dbReference type="Pfam" id="PF02574">
    <property type="entry name" value="S-methyl_trans"/>
    <property type="match status" value="1"/>
</dbReference>
<protein>
    <submittedName>
        <fullName evidence="5">Homocysteine S-methyltransferase</fullName>
    </submittedName>
</protein>
<evidence type="ECO:0000259" key="4">
    <source>
        <dbReference type="PROSITE" id="PS50970"/>
    </source>
</evidence>
<comment type="cofactor">
    <cofactor evidence="3">
        <name>Zn(2+)</name>
        <dbReference type="ChEBI" id="CHEBI:29105"/>
    </cofactor>
</comment>
<sequence>MPHPDGMPPQQPGKLWLTEGGIETEIMYKWGHELPQFAMFPLLDNPAALQAMQDMWRRSLDVAAQHGFSMVMNGLDYRASPDWAALLGYSLEGLAEMQHRSIDFLRELRDEYTGQIPDMVVCGTVGPRGDAYGLNRDITADSAEEYHAVQLTTLREAGAEMAWTMTFNNIPEAVGAIRAARAIGLPIVMGLTLDSNARLKSGPSLGEAIERIDAEAGGGPEFYLLNCSHPVEFEPALDGGDWERRIRALRPNASKMEKIALCQLGHLEEGNPVELGQLMGDLARRQPQIDIWGGCCGTCEVHLEEIARNVKAARMEMA</sequence>
<keyword evidence="1 3" id="KW-0489">Methyltransferase</keyword>
<evidence type="ECO:0000256" key="3">
    <source>
        <dbReference type="PROSITE-ProRule" id="PRU00333"/>
    </source>
</evidence>
<keyword evidence="3" id="KW-0862">Zinc</keyword>
<evidence type="ECO:0000313" key="6">
    <source>
        <dbReference type="Proteomes" id="UP000198728"/>
    </source>
</evidence>
<dbReference type="STRING" id="441112.SAMN04488094_101736"/>
<dbReference type="RefSeq" id="WP_093359280.1">
    <property type="nucleotide sequence ID" value="NZ_FOLG01000001.1"/>
</dbReference>
<gene>
    <name evidence="5" type="ORF">SAMN04488094_101736</name>
</gene>
<dbReference type="AlphaFoldDB" id="A0A1I1ECX2"/>
<accession>A0A1I1ECX2</accession>
<dbReference type="GO" id="GO:0008168">
    <property type="term" value="F:methyltransferase activity"/>
    <property type="evidence" value="ECO:0007669"/>
    <property type="project" value="UniProtKB-UniRule"/>
</dbReference>
<dbReference type="OrthoDB" id="9803687at2"/>
<dbReference type="InterPro" id="IPR003726">
    <property type="entry name" value="HCY_dom"/>
</dbReference>
<dbReference type="PANTHER" id="PTHR11103:SF18">
    <property type="entry name" value="SLR1189 PROTEIN"/>
    <property type="match status" value="1"/>
</dbReference>
<dbReference type="EMBL" id="FOLG01000001">
    <property type="protein sequence ID" value="SFB84432.1"/>
    <property type="molecule type" value="Genomic_DNA"/>
</dbReference>
<organism evidence="5 6">
    <name type="scientific">Tropicimonas isoalkanivorans</name>
    <dbReference type="NCBI Taxonomy" id="441112"/>
    <lineage>
        <taxon>Bacteria</taxon>
        <taxon>Pseudomonadati</taxon>
        <taxon>Pseudomonadota</taxon>
        <taxon>Alphaproteobacteria</taxon>
        <taxon>Rhodobacterales</taxon>
        <taxon>Roseobacteraceae</taxon>
        <taxon>Tropicimonas</taxon>
    </lineage>
</organism>
<dbReference type="InterPro" id="IPR036589">
    <property type="entry name" value="HCY_dom_sf"/>
</dbReference>
<proteinExistence type="predicted"/>
<dbReference type="PANTHER" id="PTHR11103">
    <property type="entry name" value="SLR1189 PROTEIN"/>
    <property type="match status" value="1"/>
</dbReference>
<dbReference type="Proteomes" id="UP000198728">
    <property type="component" value="Unassembled WGS sequence"/>
</dbReference>
<dbReference type="Gene3D" id="3.20.20.330">
    <property type="entry name" value="Homocysteine-binding-like domain"/>
    <property type="match status" value="1"/>
</dbReference>
<name>A0A1I1ECX2_9RHOB</name>
<reference evidence="5 6" key="1">
    <citation type="submission" date="2016-10" db="EMBL/GenBank/DDBJ databases">
        <authorList>
            <person name="de Groot N.N."/>
        </authorList>
    </citation>
    <scope>NUCLEOTIDE SEQUENCE [LARGE SCALE GENOMIC DNA]</scope>
    <source>
        <strain evidence="5 6">DSM 19548</strain>
    </source>
</reference>
<feature type="binding site" evidence="3">
    <location>
        <position position="295"/>
    </location>
    <ligand>
        <name>Zn(2+)</name>
        <dbReference type="ChEBI" id="CHEBI:29105"/>
    </ligand>
</feature>
<feature type="domain" description="Hcy-binding" evidence="4">
    <location>
        <begin position="4"/>
        <end position="310"/>
    </location>
</feature>
<feature type="binding site" evidence="3">
    <location>
        <position position="296"/>
    </location>
    <ligand>
        <name>Zn(2+)</name>
        <dbReference type="ChEBI" id="CHEBI:29105"/>
    </ligand>
</feature>
<keyword evidence="6" id="KW-1185">Reference proteome</keyword>
<dbReference type="GO" id="GO:0046872">
    <property type="term" value="F:metal ion binding"/>
    <property type="evidence" value="ECO:0007669"/>
    <property type="project" value="UniProtKB-KW"/>
</dbReference>
<keyword evidence="2 3" id="KW-0808">Transferase</keyword>
<evidence type="ECO:0000256" key="2">
    <source>
        <dbReference type="ARBA" id="ARBA00022679"/>
    </source>
</evidence>
<keyword evidence="3" id="KW-0479">Metal-binding</keyword>
<dbReference type="PROSITE" id="PS50970">
    <property type="entry name" value="HCY"/>
    <property type="match status" value="1"/>
</dbReference>
<feature type="binding site" evidence="3">
    <location>
        <position position="227"/>
    </location>
    <ligand>
        <name>Zn(2+)</name>
        <dbReference type="ChEBI" id="CHEBI:29105"/>
    </ligand>
</feature>
<dbReference type="SUPFAM" id="SSF82282">
    <property type="entry name" value="Homocysteine S-methyltransferase"/>
    <property type="match status" value="1"/>
</dbReference>
<dbReference type="GO" id="GO:0032259">
    <property type="term" value="P:methylation"/>
    <property type="evidence" value="ECO:0007669"/>
    <property type="project" value="UniProtKB-KW"/>
</dbReference>